<dbReference type="EMBL" id="CP073633">
    <property type="protein sequence ID" value="WHQ72567.1"/>
    <property type="molecule type" value="Genomic_DNA"/>
</dbReference>
<dbReference type="RefSeq" id="WP_283536294.1">
    <property type="nucleotide sequence ID" value="NZ_CP073633.1"/>
</dbReference>
<name>A0AAX3WLV5_METEX</name>
<sequence length="242" mass="26112">MRPLIIDSFAGGGAFASIREPKVSSHKNSGRVSCTPSSCASFQTMNAQYFSSLDETSSRKHSGIPKTLSTRSLAPVSDRSTIRHESGFPNRGTILAGLPSLYRIARRCSTMLPLSVLRLRNGRSGQVVCAELMLAEAYNCKSRAFLPSIELKKGGGEPISRRLSPTMLAVLQGIANQNTDDDPFPSVTTLAALARRKLIRCVAIKKPWGSLEALVGRHLQRIQVTAAGRRAIEAASHPQAAE</sequence>
<evidence type="ECO:0000313" key="1">
    <source>
        <dbReference type="EMBL" id="WHQ72567.1"/>
    </source>
</evidence>
<dbReference type="Proteomes" id="UP001223720">
    <property type="component" value="Chromosome"/>
</dbReference>
<dbReference type="AlphaFoldDB" id="A0AAX3WLV5"/>
<protein>
    <submittedName>
        <fullName evidence="1">Uncharacterized protein</fullName>
    </submittedName>
</protein>
<proteinExistence type="predicted"/>
<gene>
    <name evidence="1" type="ORF">KEC54_13935</name>
</gene>
<accession>A0AAX3WLV5</accession>
<evidence type="ECO:0000313" key="2">
    <source>
        <dbReference type="Proteomes" id="UP001223720"/>
    </source>
</evidence>
<reference evidence="1" key="1">
    <citation type="journal article" date="2022" name="Biotechnol. Bioprocess Eng.">
        <title>Pan-genome Analysis Reveals Comparative Genomic Features of Central Metabolic Pathways in Methylorubrum extorquens.</title>
        <authorList>
            <person name="Lee G.M."/>
            <person name="Scott-Nevros Z.K."/>
            <person name="Lee S.-M."/>
            <person name="Kim D."/>
        </authorList>
    </citation>
    <scope>NUCLEOTIDE SEQUENCE</scope>
    <source>
        <strain evidence="1">ATCC 55366</strain>
    </source>
</reference>
<organism evidence="1 2">
    <name type="scientific">Methylorubrum extorquens</name>
    <name type="common">Methylobacterium dichloromethanicum</name>
    <name type="synonym">Methylobacterium extorquens</name>
    <dbReference type="NCBI Taxonomy" id="408"/>
    <lineage>
        <taxon>Bacteria</taxon>
        <taxon>Pseudomonadati</taxon>
        <taxon>Pseudomonadota</taxon>
        <taxon>Alphaproteobacteria</taxon>
        <taxon>Hyphomicrobiales</taxon>
        <taxon>Methylobacteriaceae</taxon>
        <taxon>Methylorubrum</taxon>
    </lineage>
</organism>